<feature type="chain" id="PRO_5047248150" evidence="2">
    <location>
        <begin position="19"/>
        <end position="469"/>
    </location>
</feature>
<dbReference type="NCBIfam" id="TIGR04312">
    <property type="entry name" value="choice_anch_B"/>
    <property type="match status" value="1"/>
</dbReference>
<dbReference type="SUPFAM" id="SSF51004">
    <property type="entry name" value="C-terminal (heme d1) domain of cytochrome cd1-nitrite reductase"/>
    <property type="match status" value="1"/>
</dbReference>
<dbReference type="EMBL" id="JSVU01000004">
    <property type="protein sequence ID" value="KJJ38498.1"/>
    <property type="molecule type" value="Genomic_DNA"/>
</dbReference>
<gene>
    <name evidence="4" type="ORF">MB09_07310</name>
</gene>
<protein>
    <submittedName>
        <fullName evidence="4">Regulator</fullName>
    </submittedName>
</protein>
<evidence type="ECO:0000313" key="4">
    <source>
        <dbReference type="EMBL" id="KJJ38498.1"/>
    </source>
</evidence>
<comment type="caution">
    <text evidence="4">The sequence shown here is derived from an EMBL/GenBank/DDBJ whole genome shotgun (WGS) entry which is preliminary data.</text>
</comment>
<feature type="signal peptide" evidence="2">
    <location>
        <begin position="1"/>
        <end position="18"/>
    </location>
</feature>
<organism evidence="4 5">
    <name type="scientific">Aequorivita vladivostokensis</name>
    <dbReference type="NCBI Taxonomy" id="171194"/>
    <lineage>
        <taxon>Bacteria</taxon>
        <taxon>Pseudomonadati</taxon>
        <taxon>Bacteroidota</taxon>
        <taxon>Flavobacteriia</taxon>
        <taxon>Flavobacteriales</taxon>
        <taxon>Flavobacteriaceae</taxon>
        <taxon>Aequorivita</taxon>
    </lineage>
</organism>
<reference evidence="4 5" key="1">
    <citation type="submission" date="2014-10" db="EMBL/GenBank/DDBJ databases">
        <title>Genome sequencing of Vitellibacter vladivostokensis KMM 3516.</title>
        <authorList>
            <person name="Thevarajoo S."/>
            <person name="Selvaratnam C."/>
            <person name="Goh K.M."/>
            <person name="Chong C.S."/>
        </authorList>
    </citation>
    <scope>NUCLEOTIDE SEQUENCE [LARGE SCALE GENOMIC DNA]</scope>
    <source>
        <strain evidence="4 5">KMM 3516</strain>
    </source>
</reference>
<dbReference type="Pfam" id="PF18962">
    <property type="entry name" value="Por_Secre_tail"/>
    <property type="match status" value="1"/>
</dbReference>
<proteinExistence type="predicted"/>
<dbReference type="InterPro" id="IPR011048">
    <property type="entry name" value="Haem_d1_sf"/>
</dbReference>
<feature type="domain" description="Secretion system C-terminal sorting" evidence="3">
    <location>
        <begin position="402"/>
        <end position="463"/>
    </location>
</feature>
<evidence type="ECO:0000313" key="5">
    <source>
        <dbReference type="Proteomes" id="UP000033497"/>
    </source>
</evidence>
<evidence type="ECO:0000256" key="1">
    <source>
        <dbReference type="ARBA" id="ARBA00022729"/>
    </source>
</evidence>
<keyword evidence="5" id="KW-1185">Reference proteome</keyword>
<dbReference type="InterPro" id="IPR027589">
    <property type="entry name" value="Choice_anch_B"/>
</dbReference>
<dbReference type="NCBIfam" id="TIGR04183">
    <property type="entry name" value="Por_Secre_tail"/>
    <property type="match status" value="1"/>
</dbReference>
<evidence type="ECO:0000256" key="2">
    <source>
        <dbReference type="SAM" id="SignalP"/>
    </source>
</evidence>
<dbReference type="RefSeq" id="WP_045080249.1">
    <property type="nucleotide sequence ID" value="NZ_JSVU01000004.1"/>
</dbReference>
<keyword evidence="1 2" id="KW-0732">Signal</keyword>
<dbReference type="PANTHER" id="PTHR38787">
    <property type="entry name" value="REGULATORY P DOMAIN-CONTAINING PROTEIN"/>
    <property type="match status" value="1"/>
</dbReference>
<accession>A0ABR5DI86</accession>
<name>A0ABR5DI86_9FLAO</name>
<evidence type="ECO:0000259" key="3">
    <source>
        <dbReference type="Pfam" id="PF18962"/>
    </source>
</evidence>
<dbReference type="PANTHER" id="PTHR38787:SF3">
    <property type="entry name" value="REGULATORY P DOMAIN-CONTAINING PROTEIN"/>
    <property type="match status" value="1"/>
</dbReference>
<sequence length="469" mass="51474">MKKILPVLALFLATFSFAQTPCVNGMAGQYPCSGLDLLSRISLGTFGSDRGNDSWGWTDPLDGKEYALMGLGNGTAFVDITDPVNPVYLGKLPTHTDPSSWRDIKVYNDHAFIVSEAGGHGMQVFDLTRLRSVSNAPETFTEDAHYNGFGNAHNIVINEETGYAYAVGTVSFNGGPHFVNIQDPINPVGEGGFSNDYYCHDAQVVIYDGPDSDYTGREIFFGSNEDRISIVDVTDKNNPIGISNGFYGSVDYTHQGWLTEDKRYFIIGDELDEANSGFNTRTIIFDVTDLDNPVVHFEYEATVAAIDHNGYVKGNEFYLASYRAGLRVFDISDVEGENMVETKFFDTYPSSNSARFDGAWSVYPFFASGNIVISDINSGLFIVRDPLLGVNENTISNFAITPNPATDVVEVFSKVDPISTIEIFNVLGQKVMALNFGDSLSEKINISNLQSGMYVMKINSTTTKGLLID</sequence>
<dbReference type="InterPro" id="IPR026444">
    <property type="entry name" value="Secre_tail"/>
</dbReference>
<dbReference type="Proteomes" id="UP000033497">
    <property type="component" value="Unassembled WGS sequence"/>
</dbReference>